<evidence type="ECO:0000313" key="7">
    <source>
        <dbReference type="Proteomes" id="UP000029672"/>
    </source>
</evidence>
<dbReference type="AlphaFoldDB" id="A0A097ERT8"/>
<keyword evidence="3 4" id="KW-0472">Membrane</keyword>
<feature type="transmembrane region" description="Helical" evidence="4">
    <location>
        <begin position="328"/>
        <end position="352"/>
    </location>
</feature>
<dbReference type="EMBL" id="CP009574">
    <property type="protein sequence ID" value="AIT10279.1"/>
    <property type="molecule type" value="Genomic_DNA"/>
</dbReference>
<dbReference type="KEGG" id="frf:LO80_04110"/>
<dbReference type="SUPFAM" id="SSF103473">
    <property type="entry name" value="MFS general substrate transporter"/>
    <property type="match status" value="1"/>
</dbReference>
<organism evidence="6 7">
    <name type="scientific">Candidatus Francisella endociliophora</name>
    <dbReference type="NCBI Taxonomy" id="653937"/>
    <lineage>
        <taxon>Bacteria</taxon>
        <taxon>Pseudomonadati</taxon>
        <taxon>Pseudomonadota</taxon>
        <taxon>Gammaproteobacteria</taxon>
        <taxon>Thiotrichales</taxon>
        <taxon>Francisellaceae</taxon>
        <taxon>Francisella</taxon>
    </lineage>
</organism>
<keyword evidence="2 4" id="KW-1133">Transmembrane helix</keyword>
<keyword evidence="1 4" id="KW-0812">Transmembrane</keyword>
<keyword evidence="7" id="KW-1185">Reference proteome</keyword>
<evidence type="ECO:0000256" key="2">
    <source>
        <dbReference type="ARBA" id="ARBA00022989"/>
    </source>
</evidence>
<reference evidence="6 7" key="1">
    <citation type="submission" date="2014-10" db="EMBL/GenBank/DDBJ databases">
        <title>Whole genome sequence of Francisella endociliophora strain FSC1006, isolated from a laboratory culture of the marine ciliate Euplotes raikovi.</title>
        <authorList>
            <person name="Granberg M."/>
            <person name="Backman S."/>
            <person name="Lundmark E."/>
            <person name="Nilsson E."/>
            <person name="Karlsson E."/>
            <person name="Thelaus J."/>
            <person name="Ohrman C."/>
            <person name="Larkeryd A."/>
            <person name="Stenberg P."/>
        </authorList>
    </citation>
    <scope>NUCLEOTIDE SEQUENCE [LARGE SCALE GENOMIC DNA]</scope>
    <source>
        <strain evidence="6 7">FSC1006</strain>
    </source>
</reference>
<dbReference type="PROSITE" id="PS50850">
    <property type="entry name" value="MFS"/>
    <property type="match status" value="1"/>
</dbReference>
<protein>
    <submittedName>
        <fullName evidence="6">MFS transporter</fullName>
    </submittedName>
</protein>
<feature type="domain" description="Major facilitator superfamily (MFS) profile" evidence="5">
    <location>
        <begin position="1"/>
        <end position="355"/>
    </location>
</feature>
<dbReference type="InterPro" id="IPR020846">
    <property type="entry name" value="MFS_dom"/>
</dbReference>
<dbReference type="GO" id="GO:0022857">
    <property type="term" value="F:transmembrane transporter activity"/>
    <property type="evidence" value="ECO:0007669"/>
    <property type="project" value="InterPro"/>
</dbReference>
<dbReference type="Pfam" id="PF07690">
    <property type="entry name" value="MFS_1"/>
    <property type="match status" value="1"/>
</dbReference>
<feature type="transmembrane region" description="Helical" evidence="4">
    <location>
        <begin position="102"/>
        <end position="124"/>
    </location>
</feature>
<evidence type="ECO:0000256" key="3">
    <source>
        <dbReference type="ARBA" id="ARBA00023136"/>
    </source>
</evidence>
<gene>
    <name evidence="6" type="ORF">LO80_04110</name>
</gene>
<dbReference type="CDD" id="cd06174">
    <property type="entry name" value="MFS"/>
    <property type="match status" value="1"/>
</dbReference>
<evidence type="ECO:0000256" key="4">
    <source>
        <dbReference type="SAM" id="Phobius"/>
    </source>
</evidence>
<sequence length="355" mass="40056">MLQIPCGYILDSKGFEKIFPCSIFLVLIGCILYWFSDNVFLIGFSRLIIGAGCSSAYIISIFIATKYFNKAIIPLLISFAEIATGIGDYFAGNIYLTTIKGLGWNATNIVTVLMVLFLFLYSLILMRVIKRRKKDTKLEPTSKMSMKDIKNSIKKMFKSSTNIAIFTYSFFTWGIIMTFAGFWAKSYYINMHDYTREYALSLPEIYWMSFLISALIVGAYVKTIAQAKKYILLLSILGVIAYFTMLTPFLFGYSMLMLITIISGISASGVVLGFFIIQYLVTDTEKGLAISLNNLFIVLGGMASQIIFSQAISFNFDKIYILEASVNSFFYSGIVMLATWALFAFFAVIYILKKL</sequence>
<dbReference type="STRING" id="1547445.LO80_04110"/>
<feature type="transmembrane region" description="Helical" evidence="4">
    <location>
        <begin position="18"/>
        <end position="35"/>
    </location>
</feature>
<feature type="transmembrane region" description="Helical" evidence="4">
    <location>
        <begin position="163"/>
        <end position="184"/>
    </location>
</feature>
<name>A0A097ERT8_9GAMM</name>
<dbReference type="InterPro" id="IPR036259">
    <property type="entry name" value="MFS_trans_sf"/>
</dbReference>
<feature type="transmembrane region" description="Helical" evidence="4">
    <location>
        <begin position="257"/>
        <end position="281"/>
    </location>
</feature>
<dbReference type="Gene3D" id="1.20.1250.20">
    <property type="entry name" value="MFS general substrate transporter like domains"/>
    <property type="match status" value="1"/>
</dbReference>
<dbReference type="HOGENOM" id="CLU_780219_0_0_6"/>
<accession>A0A097ERT8</accession>
<feature type="transmembrane region" description="Helical" evidence="4">
    <location>
        <begin position="230"/>
        <end position="251"/>
    </location>
</feature>
<feature type="transmembrane region" description="Helical" evidence="4">
    <location>
        <begin position="41"/>
        <end position="64"/>
    </location>
</feature>
<dbReference type="eggNOG" id="COG2271">
    <property type="taxonomic scope" value="Bacteria"/>
</dbReference>
<feature type="transmembrane region" description="Helical" evidence="4">
    <location>
        <begin position="288"/>
        <end position="308"/>
    </location>
</feature>
<dbReference type="Proteomes" id="UP000029672">
    <property type="component" value="Chromosome"/>
</dbReference>
<dbReference type="InterPro" id="IPR011701">
    <property type="entry name" value="MFS"/>
</dbReference>
<evidence type="ECO:0000259" key="5">
    <source>
        <dbReference type="PROSITE" id="PS50850"/>
    </source>
</evidence>
<proteinExistence type="predicted"/>
<evidence type="ECO:0000256" key="1">
    <source>
        <dbReference type="ARBA" id="ARBA00022692"/>
    </source>
</evidence>
<feature type="transmembrane region" description="Helical" evidence="4">
    <location>
        <begin position="71"/>
        <end position="90"/>
    </location>
</feature>
<feature type="transmembrane region" description="Helical" evidence="4">
    <location>
        <begin position="204"/>
        <end position="221"/>
    </location>
</feature>
<evidence type="ECO:0000313" key="6">
    <source>
        <dbReference type="EMBL" id="AIT10279.1"/>
    </source>
</evidence>